<evidence type="ECO:0000313" key="3">
    <source>
        <dbReference type="Proteomes" id="UP001163046"/>
    </source>
</evidence>
<dbReference type="Gene3D" id="1.20.5.100">
    <property type="entry name" value="Cytochrome c1, transmembrane anchor, C-terminal"/>
    <property type="match status" value="1"/>
</dbReference>
<evidence type="ECO:0000313" key="2">
    <source>
        <dbReference type="EMBL" id="KAJ7351716.1"/>
    </source>
</evidence>
<feature type="transmembrane region" description="Helical" evidence="1">
    <location>
        <begin position="24"/>
        <end position="44"/>
    </location>
</feature>
<accession>A0A9W9YI82</accession>
<protein>
    <submittedName>
        <fullName evidence="2">Uncharacterized protein</fullName>
    </submittedName>
</protein>
<name>A0A9W9YI82_9CNID</name>
<organism evidence="2 3">
    <name type="scientific">Desmophyllum pertusum</name>
    <dbReference type="NCBI Taxonomy" id="174260"/>
    <lineage>
        <taxon>Eukaryota</taxon>
        <taxon>Metazoa</taxon>
        <taxon>Cnidaria</taxon>
        <taxon>Anthozoa</taxon>
        <taxon>Hexacorallia</taxon>
        <taxon>Scleractinia</taxon>
        <taxon>Caryophylliina</taxon>
        <taxon>Caryophylliidae</taxon>
        <taxon>Desmophyllum</taxon>
    </lineage>
</organism>
<feature type="non-terminal residue" evidence="2">
    <location>
        <position position="54"/>
    </location>
</feature>
<keyword evidence="1" id="KW-1133">Transmembrane helix</keyword>
<evidence type="ECO:0000256" key="1">
    <source>
        <dbReference type="SAM" id="Phobius"/>
    </source>
</evidence>
<dbReference type="Proteomes" id="UP001163046">
    <property type="component" value="Unassembled WGS sequence"/>
</dbReference>
<keyword evidence="3" id="KW-1185">Reference proteome</keyword>
<gene>
    <name evidence="2" type="ORF">OS493_035976</name>
</gene>
<proteinExistence type="predicted"/>
<comment type="caution">
    <text evidence="2">The sequence shown here is derived from an EMBL/GenBank/DDBJ whole genome shotgun (WGS) entry which is preliminary data.</text>
</comment>
<keyword evidence="1" id="KW-0472">Membrane</keyword>
<sequence length="54" mass="5703">PTEGNGNVGTKTGKRKQSQNNTSIIAGSVAGGILFIALILLISWRCNSPKYDLV</sequence>
<keyword evidence="1" id="KW-0812">Transmembrane</keyword>
<dbReference type="EMBL" id="MU827358">
    <property type="protein sequence ID" value="KAJ7351716.1"/>
    <property type="molecule type" value="Genomic_DNA"/>
</dbReference>
<feature type="non-terminal residue" evidence="2">
    <location>
        <position position="1"/>
    </location>
</feature>
<dbReference type="AlphaFoldDB" id="A0A9W9YI82"/>
<reference evidence="2" key="1">
    <citation type="submission" date="2023-01" db="EMBL/GenBank/DDBJ databases">
        <title>Genome assembly of the deep-sea coral Lophelia pertusa.</title>
        <authorList>
            <person name="Herrera S."/>
            <person name="Cordes E."/>
        </authorList>
    </citation>
    <scope>NUCLEOTIDE SEQUENCE</scope>
    <source>
        <strain evidence="2">USNM1676648</strain>
        <tissue evidence="2">Polyp</tissue>
    </source>
</reference>